<feature type="transmembrane region" description="Helical" evidence="1">
    <location>
        <begin position="27"/>
        <end position="45"/>
    </location>
</feature>
<sequence>MSTEDLIQRLAAAAAATPLNSRAIPGLALAGLALAAVPMLWALGLRPDLAAILVQPLLLAKSLLPLLLALPAGAAALRRARPGAPPASGLIWPGGVLAPLLAAALWLWALAVTPRADWGGALIGQTLPQCLAAIVTLSALPLAISLFALRRGASTTPHLSGALAGLACGGIATAAYALHCTEDHPLFYITWYGCGIGLSAGLGALAGGRLLRW</sequence>
<feature type="transmembrane region" description="Helical" evidence="1">
    <location>
        <begin position="89"/>
        <end position="111"/>
    </location>
</feature>
<gene>
    <name evidence="2" type="ORF">KM031_21800</name>
</gene>
<dbReference type="RefSeq" id="WP_215507013.1">
    <property type="nucleotide sequence ID" value="NZ_CP076366.1"/>
</dbReference>
<keyword evidence="2" id="KW-0614">Plasmid</keyword>
<keyword evidence="3" id="KW-1185">Reference proteome</keyword>
<evidence type="ECO:0000256" key="1">
    <source>
        <dbReference type="SAM" id="Phobius"/>
    </source>
</evidence>
<evidence type="ECO:0000313" key="2">
    <source>
        <dbReference type="EMBL" id="QWK93197.1"/>
    </source>
</evidence>
<keyword evidence="1" id="KW-1133">Transmembrane helix</keyword>
<protein>
    <submittedName>
        <fullName evidence="2">DUF1109 domain-containing protein</fullName>
    </submittedName>
</protein>
<accession>A0A975PC16</accession>
<feature type="transmembrane region" description="Helical" evidence="1">
    <location>
        <begin position="57"/>
        <end position="77"/>
    </location>
</feature>
<keyword evidence="1" id="KW-0472">Membrane</keyword>
<feature type="transmembrane region" description="Helical" evidence="1">
    <location>
        <begin position="161"/>
        <end position="179"/>
    </location>
</feature>
<dbReference type="KEGG" id="gfu:KM031_21800"/>
<dbReference type="AlphaFoldDB" id="A0A975PC16"/>
<organism evidence="2 3">
    <name type="scientific">Gemmobacter fulvus</name>
    <dbReference type="NCBI Taxonomy" id="2840474"/>
    <lineage>
        <taxon>Bacteria</taxon>
        <taxon>Pseudomonadati</taxon>
        <taxon>Pseudomonadota</taxon>
        <taxon>Alphaproteobacteria</taxon>
        <taxon>Rhodobacterales</taxon>
        <taxon>Paracoccaceae</taxon>
        <taxon>Gemmobacter</taxon>
    </lineage>
</organism>
<dbReference type="InterPro" id="IPR009495">
    <property type="entry name" value="NrsF"/>
</dbReference>
<feature type="transmembrane region" description="Helical" evidence="1">
    <location>
        <begin position="131"/>
        <end position="149"/>
    </location>
</feature>
<proteinExistence type="predicted"/>
<name>A0A975PC16_9RHOB</name>
<dbReference type="Proteomes" id="UP000679352">
    <property type="component" value="Plasmid p5"/>
</dbReference>
<keyword evidence="1" id="KW-0812">Transmembrane</keyword>
<dbReference type="EMBL" id="CP076366">
    <property type="protein sequence ID" value="QWK93197.1"/>
    <property type="molecule type" value="Genomic_DNA"/>
</dbReference>
<feature type="transmembrane region" description="Helical" evidence="1">
    <location>
        <begin position="185"/>
        <end position="207"/>
    </location>
</feature>
<dbReference type="Pfam" id="PF06532">
    <property type="entry name" value="NrsF"/>
    <property type="match status" value="1"/>
</dbReference>
<reference evidence="2" key="1">
    <citation type="submission" date="2021-06" db="EMBL/GenBank/DDBJ databases">
        <authorList>
            <person name="Lee C.-S."/>
            <person name="Jin L."/>
        </authorList>
    </citation>
    <scope>NUCLEOTIDE SEQUENCE</scope>
    <source>
        <strain evidence="2">Con5</strain>
        <plasmid evidence="2">p5</plasmid>
    </source>
</reference>
<geneLocation type="plasmid" evidence="2 3">
    <name>p5</name>
</geneLocation>
<evidence type="ECO:0000313" key="3">
    <source>
        <dbReference type="Proteomes" id="UP000679352"/>
    </source>
</evidence>